<gene>
    <name evidence="1" type="ORF">DY000_02002872</name>
</gene>
<evidence type="ECO:0000313" key="2">
    <source>
        <dbReference type="Proteomes" id="UP000266723"/>
    </source>
</evidence>
<comment type="caution">
    <text evidence="1">The sequence shown here is derived from an EMBL/GenBank/DDBJ whole genome shotgun (WGS) entry which is preliminary data.</text>
</comment>
<organism evidence="1 2">
    <name type="scientific">Brassica cretica</name>
    <name type="common">Mustard</name>
    <dbReference type="NCBI Taxonomy" id="69181"/>
    <lineage>
        <taxon>Eukaryota</taxon>
        <taxon>Viridiplantae</taxon>
        <taxon>Streptophyta</taxon>
        <taxon>Embryophyta</taxon>
        <taxon>Tracheophyta</taxon>
        <taxon>Spermatophyta</taxon>
        <taxon>Magnoliopsida</taxon>
        <taxon>eudicotyledons</taxon>
        <taxon>Gunneridae</taxon>
        <taxon>Pentapetalae</taxon>
        <taxon>rosids</taxon>
        <taxon>malvids</taxon>
        <taxon>Brassicales</taxon>
        <taxon>Brassicaceae</taxon>
        <taxon>Brassiceae</taxon>
        <taxon>Brassica</taxon>
    </lineage>
</organism>
<reference evidence="1 2" key="1">
    <citation type="journal article" date="2020" name="BMC Genomics">
        <title>Intraspecific diversification of the crop wild relative Brassica cretica Lam. using demographic model selection.</title>
        <authorList>
            <person name="Kioukis A."/>
            <person name="Michalopoulou V.A."/>
            <person name="Briers L."/>
            <person name="Pirintsos S."/>
            <person name="Studholme D.J."/>
            <person name="Pavlidis P."/>
            <person name="Sarris P.F."/>
        </authorList>
    </citation>
    <scope>NUCLEOTIDE SEQUENCE [LARGE SCALE GENOMIC DNA]</scope>
    <source>
        <strain evidence="2">cv. PFS-1207/04</strain>
    </source>
</reference>
<name>A0ABQ7CJ03_BRACR</name>
<protein>
    <submittedName>
        <fullName evidence="1">Uncharacterized protein</fullName>
    </submittedName>
</protein>
<keyword evidence="2" id="KW-1185">Reference proteome</keyword>
<sequence length="108" mass="12617">MSGCSFNHLLVNWDEFSWLAGPCSPRIPSEQMEKVRIWLAKRRIMAEISTRKSIIKLSRSFADMVNQWLLLCQVSYMIYLSRSIDDYFISEDEVLEADVRPPVVESQN</sequence>
<dbReference type="Proteomes" id="UP000266723">
    <property type="component" value="Unassembled WGS sequence"/>
</dbReference>
<proteinExistence type="predicted"/>
<evidence type="ECO:0000313" key="1">
    <source>
        <dbReference type="EMBL" id="KAF3552159.1"/>
    </source>
</evidence>
<dbReference type="EMBL" id="QGKV02000832">
    <property type="protein sequence ID" value="KAF3552159.1"/>
    <property type="molecule type" value="Genomic_DNA"/>
</dbReference>
<accession>A0ABQ7CJ03</accession>